<gene>
    <name evidence="2" type="ORF">T440DRAFT_519773</name>
</gene>
<feature type="compositionally biased region" description="Polar residues" evidence="1">
    <location>
        <begin position="350"/>
        <end position="360"/>
    </location>
</feature>
<dbReference type="EMBL" id="MU006316">
    <property type="protein sequence ID" value="KAF2848606.1"/>
    <property type="molecule type" value="Genomic_DNA"/>
</dbReference>
<feature type="compositionally biased region" description="Low complexity" evidence="1">
    <location>
        <begin position="313"/>
        <end position="332"/>
    </location>
</feature>
<proteinExistence type="predicted"/>
<organism evidence="2 3">
    <name type="scientific">Plenodomus tracheiphilus IPT5</name>
    <dbReference type="NCBI Taxonomy" id="1408161"/>
    <lineage>
        <taxon>Eukaryota</taxon>
        <taxon>Fungi</taxon>
        <taxon>Dikarya</taxon>
        <taxon>Ascomycota</taxon>
        <taxon>Pezizomycotina</taxon>
        <taxon>Dothideomycetes</taxon>
        <taxon>Pleosporomycetidae</taxon>
        <taxon>Pleosporales</taxon>
        <taxon>Pleosporineae</taxon>
        <taxon>Leptosphaeriaceae</taxon>
        <taxon>Plenodomus</taxon>
    </lineage>
</organism>
<evidence type="ECO:0000256" key="1">
    <source>
        <dbReference type="SAM" id="MobiDB-lite"/>
    </source>
</evidence>
<dbReference type="Proteomes" id="UP000799423">
    <property type="component" value="Unassembled WGS sequence"/>
</dbReference>
<accession>A0A6A7AZ84</accession>
<keyword evidence="3" id="KW-1185">Reference proteome</keyword>
<feature type="compositionally biased region" description="Polar residues" evidence="1">
    <location>
        <begin position="293"/>
        <end position="312"/>
    </location>
</feature>
<reference evidence="2" key="1">
    <citation type="submission" date="2020-01" db="EMBL/GenBank/DDBJ databases">
        <authorList>
            <consortium name="DOE Joint Genome Institute"/>
            <person name="Haridas S."/>
            <person name="Albert R."/>
            <person name="Binder M."/>
            <person name="Bloem J."/>
            <person name="Labutti K."/>
            <person name="Salamov A."/>
            <person name="Andreopoulos B."/>
            <person name="Baker S.E."/>
            <person name="Barry K."/>
            <person name="Bills G."/>
            <person name="Bluhm B.H."/>
            <person name="Cannon C."/>
            <person name="Castanera R."/>
            <person name="Culley D.E."/>
            <person name="Daum C."/>
            <person name="Ezra D."/>
            <person name="Gonzalez J.B."/>
            <person name="Henrissat B."/>
            <person name="Kuo A."/>
            <person name="Liang C."/>
            <person name="Lipzen A."/>
            <person name="Lutzoni F."/>
            <person name="Magnuson J."/>
            <person name="Mondo S."/>
            <person name="Nolan M."/>
            <person name="Ohm R."/>
            <person name="Pangilinan J."/>
            <person name="Park H.-J."/>
            <person name="Ramirez L."/>
            <person name="Alfaro M."/>
            <person name="Sun H."/>
            <person name="Tritt A."/>
            <person name="Yoshinaga Y."/>
            <person name="Zwiers L.-H."/>
            <person name="Turgeon B.G."/>
            <person name="Goodwin S.B."/>
            <person name="Spatafora J.W."/>
            <person name="Crous P.W."/>
            <person name="Grigoriev I.V."/>
        </authorList>
    </citation>
    <scope>NUCLEOTIDE SEQUENCE</scope>
    <source>
        <strain evidence="2">IPT5</strain>
    </source>
</reference>
<dbReference type="OrthoDB" id="3799549at2759"/>
<feature type="region of interest" description="Disordered" evidence="1">
    <location>
        <begin position="272"/>
        <end position="332"/>
    </location>
</feature>
<feature type="compositionally biased region" description="Low complexity" evidence="1">
    <location>
        <begin position="370"/>
        <end position="383"/>
    </location>
</feature>
<sequence length="570" mass="64024">MYYNTRALRKKCAVRQFASDARELTRYFIDRYTMRRTNRELRYDLMALRRDELRQRSALRRRKIQTTKFKVGTSIGNIDHRPKHYPTIADRQDDQLRRMLDRHQQGENCRITTCANTELPPERDQREHQIGLSLDQLCRMIPQINCALRCLMKLTHDLDYFEDLSDDVLRYLRQAAPALQDLGARALEVDWDWWTFRAVHDFLHREDEWGRLDEPLVSHRKILKEVADLVGLDLESEPLYPATEWTVLYEPKMFAPEIGGIEAMDETDYATARPYEPGRDQPTPSPQCRASIVASSSSQTHPAIISASNQPFSSVTPSFTQSNSSSTSPLTQSISSTFSLSTAKTWGTSASTIETPTAPLQRTAEAAEVTAGSNSNTASGSSAPRASEISPEIPKKSVVTTTSIKNIPNAPKVASAASTEAVDTCTGKASFLAFYANKNFKAALSKEADNLLSSISVKSVVSSHETGLLDKSCHWLINNRNAEWFPRDDIVLEDEVGDWLEKMIGISSNLQELRRDGDCQASNDKELVKLQTSIEKVQMTLEGKPVVMHKLGKAMSEYDTIRGGCPNMPP</sequence>
<evidence type="ECO:0000313" key="3">
    <source>
        <dbReference type="Proteomes" id="UP000799423"/>
    </source>
</evidence>
<feature type="region of interest" description="Disordered" evidence="1">
    <location>
        <begin position="350"/>
        <end position="394"/>
    </location>
</feature>
<dbReference type="AlphaFoldDB" id="A0A6A7AZ84"/>
<protein>
    <submittedName>
        <fullName evidence="2">Uncharacterized protein</fullName>
    </submittedName>
</protein>
<evidence type="ECO:0000313" key="2">
    <source>
        <dbReference type="EMBL" id="KAF2848606.1"/>
    </source>
</evidence>
<name>A0A6A7AZ84_9PLEO</name>